<keyword evidence="4" id="KW-1185">Reference proteome</keyword>
<dbReference type="Pfam" id="PF02613">
    <property type="entry name" value="Nitrate_red_del"/>
    <property type="match status" value="1"/>
</dbReference>
<name>A0ABP7WSP7_9ACTN</name>
<dbReference type="NCBIfam" id="TIGR00684">
    <property type="entry name" value="narJ"/>
    <property type="match status" value="1"/>
</dbReference>
<dbReference type="InterPro" id="IPR036411">
    <property type="entry name" value="TorD-like_sf"/>
</dbReference>
<protein>
    <submittedName>
        <fullName evidence="3">Nitrate reductase molybdenum cofactor assembly chaperone</fullName>
    </submittedName>
</protein>
<keyword evidence="1" id="KW-0534">Nitrate assimilation</keyword>
<dbReference type="PANTHER" id="PTHR43680">
    <property type="entry name" value="NITRATE REDUCTASE MOLYBDENUM COFACTOR ASSEMBLY CHAPERONE"/>
    <property type="match status" value="1"/>
</dbReference>
<reference evidence="4" key="1">
    <citation type="journal article" date="2019" name="Int. J. Syst. Evol. Microbiol.">
        <title>The Global Catalogue of Microorganisms (GCM) 10K type strain sequencing project: providing services to taxonomists for standard genome sequencing and annotation.</title>
        <authorList>
            <consortium name="The Broad Institute Genomics Platform"/>
            <consortium name="The Broad Institute Genome Sequencing Center for Infectious Disease"/>
            <person name="Wu L."/>
            <person name="Ma J."/>
        </authorList>
    </citation>
    <scope>NUCLEOTIDE SEQUENCE [LARGE SCALE GENOMIC DNA]</scope>
    <source>
        <strain evidence="4">JCM 16702</strain>
    </source>
</reference>
<accession>A0ABP7WSP7</accession>
<evidence type="ECO:0000256" key="1">
    <source>
        <dbReference type="ARBA" id="ARBA00023063"/>
    </source>
</evidence>
<sequence>MIKPIVWQSASLLLNYPGPGWARTVPLVTDALGRVTGPAADAVRRFVRQTRDVEPLEPQARYVATFDRSRRRTLYMTYYTDGDTRSRGASLAALKARYRSAGWAPEEAELPDFLPVMLEFAARCPAAGGELLAEHRAGLELLRRGLHDHGSSYALLVDAVRATLPAPGRAERRAVRSAARTGPPAETVGLDGAPEVPAFGDPIAAAEGARR</sequence>
<dbReference type="EMBL" id="BAAAZG010000053">
    <property type="protein sequence ID" value="GAA4095907.1"/>
    <property type="molecule type" value="Genomic_DNA"/>
</dbReference>
<evidence type="ECO:0000256" key="2">
    <source>
        <dbReference type="SAM" id="MobiDB-lite"/>
    </source>
</evidence>
<organism evidence="3 4">
    <name type="scientific">Actinomadura miaoliensis</name>
    <dbReference type="NCBI Taxonomy" id="430685"/>
    <lineage>
        <taxon>Bacteria</taxon>
        <taxon>Bacillati</taxon>
        <taxon>Actinomycetota</taxon>
        <taxon>Actinomycetes</taxon>
        <taxon>Streptosporangiales</taxon>
        <taxon>Thermomonosporaceae</taxon>
        <taxon>Actinomadura</taxon>
    </lineage>
</organism>
<dbReference type="SUPFAM" id="SSF89155">
    <property type="entry name" value="TorD-like"/>
    <property type="match status" value="1"/>
</dbReference>
<evidence type="ECO:0000313" key="4">
    <source>
        <dbReference type="Proteomes" id="UP001500683"/>
    </source>
</evidence>
<dbReference type="RefSeq" id="WP_344955992.1">
    <property type="nucleotide sequence ID" value="NZ_BAAAZG010000053.1"/>
</dbReference>
<evidence type="ECO:0000313" key="3">
    <source>
        <dbReference type="EMBL" id="GAA4095907.1"/>
    </source>
</evidence>
<dbReference type="PANTHER" id="PTHR43680:SF2">
    <property type="entry name" value="NITRATE REDUCTASE MOLYBDENUM COFACTOR ASSEMBLY CHAPERONE NARJ"/>
    <property type="match status" value="1"/>
</dbReference>
<gene>
    <name evidence="3" type="primary">narJ</name>
    <name evidence="3" type="ORF">GCM10022214_69080</name>
</gene>
<dbReference type="Proteomes" id="UP001500683">
    <property type="component" value="Unassembled WGS sequence"/>
</dbReference>
<dbReference type="InterPro" id="IPR020945">
    <property type="entry name" value="DMSO/NO3_reduct_chaperone"/>
</dbReference>
<dbReference type="Gene3D" id="1.10.3480.10">
    <property type="entry name" value="TorD-like"/>
    <property type="match status" value="1"/>
</dbReference>
<dbReference type="InterPro" id="IPR003765">
    <property type="entry name" value="NO3_reductase_chaperone_NarJ"/>
</dbReference>
<feature type="region of interest" description="Disordered" evidence="2">
    <location>
        <begin position="171"/>
        <end position="211"/>
    </location>
</feature>
<proteinExistence type="predicted"/>
<comment type="caution">
    <text evidence="3">The sequence shown here is derived from an EMBL/GenBank/DDBJ whole genome shotgun (WGS) entry which is preliminary data.</text>
</comment>